<dbReference type="GO" id="GO:0005829">
    <property type="term" value="C:cytosol"/>
    <property type="evidence" value="ECO:0007669"/>
    <property type="project" value="TreeGrafter"/>
</dbReference>
<comment type="cofactor">
    <cofactor evidence="6">
        <name>Co(2+)</name>
        <dbReference type="ChEBI" id="CHEBI:48828"/>
    </cofactor>
    <cofactor evidence="6">
        <name>Zn(2+)</name>
        <dbReference type="ChEBI" id="CHEBI:29105"/>
    </cofactor>
    <cofactor evidence="6">
        <name>Mn(2+)</name>
        <dbReference type="ChEBI" id="CHEBI:29035"/>
    </cofactor>
    <cofactor evidence="6">
        <name>Fe(2+)</name>
        <dbReference type="ChEBI" id="CHEBI:29033"/>
    </cofactor>
    <text evidence="6">Binds 2 divalent metal cations per subunit. Has a high-affinity and a low affinity metal-binding site. The true nature of the physiological cofactor is under debate. The enzyme is active with cobalt, zinc, manganese or divalent iron ions. Most likely, methionine aminopeptidases function as mononuclear Fe(2+)-metalloproteases under physiological conditions, and the catalytically relevant metal-binding site has been assigned to the histidine-containing high-affinity site.</text>
</comment>
<reference evidence="10 11" key="1">
    <citation type="submission" date="2014-01" db="EMBL/GenBank/DDBJ databases">
        <title>Actinotalea ferrariae CF5-4.</title>
        <authorList>
            <person name="Chen F."/>
            <person name="Li Y."/>
            <person name="Wang G."/>
        </authorList>
    </citation>
    <scope>NUCLEOTIDE SEQUENCE [LARGE SCALE GENOMIC DNA]</scope>
    <source>
        <strain evidence="10 11">CF5-4</strain>
    </source>
</reference>
<feature type="binding site" evidence="6">
    <location>
        <position position="283"/>
    </location>
    <ligand>
        <name>a divalent metal cation</name>
        <dbReference type="ChEBI" id="CHEBI:60240"/>
        <label>2</label>
        <note>catalytic</note>
    </ligand>
</feature>
<evidence type="ECO:0000313" key="10">
    <source>
        <dbReference type="EMBL" id="EYR64907.1"/>
    </source>
</evidence>
<dbReference type="NCBIfam" id="TIGR00500">
    <property type="entry name" value="met_pdase_I"/>
    <property type="match status" value="1"/>
</dbReference>
<dbReference type="PROSITE" id="PS00680">
    <property type="entry name" value="MAP_1"/>
    <property type="match status" value="1"/>
</dbReference>
<proteinExistence type="inferred from homology"/>
<dbReference type="EMBL" id="AXCW01000012">
    <property type="protein sequence ID" value="EYR64907.1"/>
    <property type="molecule type" value="Genomic_DNA"/>
</dbReference>
<evidence type="ECO:0000256" key="7">
    <source>
        <dbReference type="RuleBase" id="RU003653"/>
    </source>
</evidence>
<dbReference type="AlphaFoldDB" id="A0A021W0R9"/>
<dbReference type="Gene3D" id="3.90.230.10">
    <property type="entry name" value="Creatinase/methionine aminopeptidase superfamily"/>
    <property type="match status" value="1"/>
</dbReference>
<comment type="function">
    <text evidence="1 6">Removes the N-terminal methionine from nascent proteins. The N-terminal methionine is often cleaved when the second residue in the primary sequence is small and uncharged (Met-Ala-, Cys, Gly, Pro, Ser, Thr, or Val). Requires deformylation of the N(alpha)-formylated initiator methionine before it can be hydrolyzed.</text>
</comment>
<comment type="catalytic activity">
    <reaction evidence="6 7">
        <text>Release of N-terminal amino acids, preferentially methionine, from peptides and arylamides.</text>
        <dbReference type="EC" id="3.4.11.18"/>
    </reaction>
</comment>
<evidence type="ECO:0000256" key="1">
    <source>
        <dbReference type="ARBA" id="ARBA00002521"/>
    </source>
</evidence>
<evidence type="ECO:0000259" key="9">
    <source>
        <dbReference type="Pfam" id="PF00557"/>
    </source>
</evidence>
<sequence length="299" mass="33107">MPAMSIAHAPTGTLVPGSVSPLREVPPHIERPEYVGKDRELRFTGSEVKDAETIERIRIASRIAAQALQEVGRHVAPGVTTDELDRIGHEFLCDHDAYPSTLRYQPHPRQVPFLKSLCTSVNEVICHGVPDSTVLQDGDIVNVDITAYKHGVHGDTDATFLVGDVDEESRLLVERTHEAMMRGIKAVAPGREINVIGRVIETYARRFGYGVVRDFTGHGVGEAFHSGLVVPHYDAAPHYDTVMEAGMVFTIEPMLNLGTPDWDMWEDGWTIVTKDRRRSAQFEHTLVVTDTGAEILTLP</sequence>
<feature type="region of interest" description="Disordered" evidence="8">
    <location>
        <begin position="1"/>
        <end position="23"/>
    </location>
</feature>
<dbReference type="SUPFAM" id="SSF55920">
    <property type="entry name" value="Creatinase/aminopeptidase"/>
    <property type="match status" value="1"/>
</dbReference>
<dbReference type="HAMAP" id="MF_01974">
    <property type="entry name" value="MetAP_1"/>
    <property type="match status" value="1"/>
</dbReference>
<feature type="binding site" evidence="6">
    <location>
        <position position="127"/>
    </location>
    <ligand>
        <name>substrate</name>
    </ligand>
</feature>
<dbReference type="GO" id="GO:0070006">
    <property type="term" value="F:metalloaminopeptidase activity"/>
    <property type="evidence" value="ECO:0007669"/>
    <property type="project" value="UniProtKB-UniRule"/>
</dbReference>
<comment type="similarity">
    <text evidence="6">Belongs to the peptidase M24A family. Methionine aminopeptidase type 1 subfamily.</text>
</comment>
<dbReference type="PANTHER" id="PTHR43330">
    <property type="entry name" value="METHIONINE AMINOPEPTIDASE"/>
    <property type="match status" value="1"/>
</dbReference>
<comment type="subunit">
    <text evidence="6">Monomer.</text>
</comment>
<dbReference type="Pfam" id="PF00557">
    <property type="entry name" value="Peptidase_M24"/>
    <property type="match status" value="1"/>
</dbReference>
<evidence type="ECO:0000313" key="11">
    <source>
        <dbReference type="Proteomes" id="UP000019753"/>
    </source>
</evidence>
<feature type="binding site" evidence="6">
    <location>
        <position position="155"/>
    </location>
    <ligand>
        <name>a divalent metal cation</name>
        <dbReference type="ChEBI" id="CHEBI:60240"/>
        <label>2</label>
        <note>catalytic</note>
    </ligand>
</feature>
<dbReference type="GO" id="GO:0004239">
    <property type="term" value="F:initiator methionyl aminopeptidase activity"/>
    <property type="evidence" value="ECO:0007669"/>
    <property type="project" value="UniProtKB-UniRule"/>
</dbReference>
<dbReference type="Proteomes" id="UP000019753">
    <property type="component" value="Unassembled WGS sequence"/>
</dbReference>
<feature type="binding site" evidence="6">
    <location>
        <position position="144"/>
    </location>
    <ligand>
        <name>a divalent metal cation</name>
        <dbReference type="ChEBI" id="CHEBI:60240"/>
        <label>1</label>
    </ligand>
</feature>
<feature type="binding site" evidence="6">
    <location>
        <position position="225"/>
    </location>
    <ligand>
        <name>substrate</name>
    </ligand>
</feature>
<feature type="binding site" evidence="6">
    <location>
        <position position="155"/>
    </location>
    <ligand>
        <name>a divalent metal cation</name>
        <dbReference type="ChEBI" id="CHEBI:60240"/>
        <label>1</label>
    </ligand>
</feature>
<evidence type="ECO:0000256" key="2">
    <source>
        <dbReference type="ARBA" id="ARBA00022438"/>
    </source>
</evidence>
<keyword evidence="2 6" id="KW-0031">Aminopeptidase</keyword>
<dbReference type="OrthoDB" id="9802055at2"/>
<dbReference type="CDD" id="cd01086">
    <property type="entry name" value="MetAP1"/>
    <property type="match status" value="1"/>
</dbReference>
<dbReference type="GO" id="GO:0046872">
    <property type="term" value="F:metal ion binding"/>
    <property type="evidence" value="ECO:0007669"/>
    <property type="project" value="UniProtKB-UniRule"/>
</dbReference>
<keyword evidence="5 6" id="KW-0378">Hydrolase</keyword>
<keyword evidence="4 6" id="KW-0479">Metal-binding</keyword>
<evidence type="ECO:0000256" key="3">
    <source>
        <dbReference type="ARBA" id="ARBA00022670"/>
    </source>
</evidence>
<dbReference type="InterPro" id="IPR001714">
    <property type="entry name" value="Pept_M24_MAP"/>
</dbReference>
<dbReference type="PANTHER" id="PTHR43330:SF16">
    <property type="entry name" value="METHIONINE AMINOPEPTIDASE 2"/>
    <property type="match status" value="1"/>
</dbReference>
<evidence type="ECO:0000256" key="4">
    <source>
        <dbReference type="ARBA" id="ARBA00022723"/>
    </source>
</evidence>
<evidence type="ECO:0000256" key="8">
    <source>
        <dbReference type="SAM" id="MobiDB-lite"/>
    </source>
</evidence>
<keyword evidence="3 6" id="KW-0645">Protease</keyword>
<feature type="binding site" evidence="6">
    <location>
        <position position="252"/>
    </location>
    <ligand>
        <name>a divalent metal cation</name>
        <dbReference type="ChEBI" id="CHEBI:60240"/>
        <label>2</label>
        <note>catalytic</note>
    </ligand>
</feature>
<keyword evidence="11" id="KW-1185">Reference proteome</keyword>
<dbReference type="InterPro" id="IPR000994">
    <property type="entry name" value="Pept_M24"/>
</dbReference>
<gene>
    <name evidence="6" type="primary">map</name>
    <name evidence="10" type="ORF">N866_02040</name>
</gene>
<dbReference type="GO" id="GO:0006508">
    <property type="term" value="P:proteolysis"/>
    <property type="evidence" value="ECO:0007669"/>
    <property type="project" value="UniProtKB-KW"/>
</dbReference>
<dbReference type="PRINTS" id="PR00599">
    <property type="entry name" value="MAPEPTIDASE"/>
</dbReference>
<feature type="domain" description="Peptidase M24" evidence="9">
    <location>
        <begin position="55"/>
        <end position="290"/>
    </location>
</feature>
<name>A0A021W0R9_9CELL</name>
<dbReference type="EC" id="3.4.11.18" evidence="6 7"/>
<dbReference type="InterPro" id="IPR036005">
    <property type="entry name" value="Creatinase/aminopeptidase-like"/>
</dbReference>
<comment type="caution">
    <text evidence="10">The sequence shown here is derived from an EMBL/GenBank/DDBJ whole genome shotgun (WGS) entry which is preliminary data.</text>
</comment>
<feature type="binding site" evidence="6">
    <location>
        <position position="283"/>
    </location>
    <ligand>
        <name>a divalent metal cation</name>
        <dbReference type="ChEBI" id="CHEBI:60240"/>
        <label>1</label>
    </ligand>
</feature>
<evidence type="ECO:0000256" key="6">
    <source>
        <dbReference type="HAMAP-Rule" id="MF_01974"/>
    </source>
</evidence>
<protein>
    <recommendedName>
        <fullName evidence="6 7">Methionine aminopeptidase</fullName>
        <shortName evidence="6">MAP</shortName>
        <shortName evidence="6">MetAP</shortName>
        <ecNumber evidence="6 7">3.4.11.18</ecNumber>
    </recommendedName>
    <alternativeName>
        <fullName evidence="6">Peptidase M</fullName>
    </alternativeName>
</protein>
<accession>A0A021W0R9</accession>
<organism evidence="10 11">
    <name type="scientific">Actinotalea ferrariae CF5-4</name>
    <dbReference type="NCBI Taxonomy" id="948458"/>
    <lineage>
        <taxon>Bacteria</taxon>
        <taxon>Bacillati</taxon>
        <taxon>Actinomycetota</taxon>
        <taxon>Actinomycetes</taxon>
        <taxon>Micrococcales</taxon>
        <taxon>Cellulomonadaceae</taxon>
        <taxon>Actinotalea</taxon>
    </lineage>
</organism>
<evidence type="ECO:0000256" key="5">
    <source>
        <dbReference type="ARBA" id="ARBA00022801"/>
    </source>
</evidence>
<dbReference type="InterPro" id="IPR002467">
    <property type="entry name" value="Pept_M24A_MAP1"/>
</dbReference>
<feature type="binding site" evidence="6">
    <location>
        <position position="218"/>
    </location>
    <ligand>
        <name>a divalent metal cation</name>
        <dbReference type="ChEBI" id="CHEBI:60240"/>
        <label>2</label>
        <note>catalytic</note>
    </ligand>
</feature>